<dbReference type="InterPro" id="IPR000671">
    <property type="entry name" value="Peptidase_A31"/>
</dbReference>
<evidence type="ECO:0000256" key="2">
    <source>
        <dbReference type="ARBA" id="ARBA00022670"/>
    </source>
</evidence>
<dbReference type="Pfam" id="PF01750">
    <property type="entry name" value="HycI"/>
    <property type="match status" value="1"/>
</dbReference>
<sequence>MRVLVAGVGNIFLGDDGFGPEVVRVLQQEQLPAGVQLVDYGIRGVHLAYDLLESWEALVLIDALPPSGKPGAVEVFELEAERDDSTARFDAHSLDPNSVFSSLRALGGTAPRTFVVGAHVESVDEGMGLTPQVQAAVSGAASVVMGLVRSMAADAATADQGA</sequence>
<dbReference type="GO" id="GO:0004190">
    <property type="term" value="F:aspartic-type endopeptidase activity"/>
    <property type="evidence" value="ECO:0007669"/>
    <property type="project" value="UniProtKB-KW"/>
</dbReference>
<evidence type="ECO:0000313" key="5">
    <source>
        <dbReference type="EMBL" id="TYQ01889.1"/>
    </source>
</evidence>
<dbReference type="GO" id="GO:0008047">
    <property type="term" value="F:enzyme activator activity"/>
    <property type="evidence" value="ECO:0007669"/>
    <property type="project" value="InterPro"/>
</dbReference>
<dbReference type="EMBL" id="VNIQ01000007">
    <property type="protein sequence ID" value="TYQ01889.1"/>
    <property type="molecule type" value="Genomic_DNA"/>
</dbReference>
<dbReference type="GO" id="GO:0016485">
    <property type="term" value="P:protein processing"/>
    <property type="evidence" value="ECO:0007669"/>
    <property type="project" value="TreeGrafter"/>
</dbReference>
<dbReference type="Gene3D" id="3.40.50.1450">
    <property type="entry name" value="HybD-like"/>
    <property type="match status" value="1"/>
</dbReference>
<dbReference type="AlphaFoldDB" id="A0A652YKJ3"/>
<reference evidence="5" key="1">
    <citation type="submission" date="2019-07" db="EMBL/GenBank/DDBJ databases">
        <title>Genomic Encyclopedia of Type Strains, Phase IV (KMG-IV): sequencing the most valuable type-strain genomes for metagenomic binning, comparative biology and taxonomic classification.</title>
        <authorList>
            <person name="Goeker M."/>
        </authorList>
    </citation>
    <scope>NUCLEOTIDE SEQUENCE</scope>
    <source>
        <strain evidence="5">DSM 44596</strain>
    </source>
</reference>
<name>A0A652YKJ3_NOCGL</name>
<keyword evidence="2 5" id="KW-0645">Protease</keyword>
<dbReference type="PANTHER" id="PTHR30302">
    <property type="entry name" value="HYDROGENASE 1 MATURATION PROTEASE"/>
    <property type="match status" value="1"/>
</dbReference>
<dbReference type="PANTHER" id="PTHR30302:SF1">
    <property type="entry name" value="HYDROGENASE 2 MATURATION PROTEASE"/>
    <property type="match status" value="1"/>
</dbReference>
<dbReference type="SUPFAM" id="SSF53163">
    <property type="entry name" value="HybD-like"/>
    <property type="match status" value="1"/>
</dbReference>
<dbReference type="NCBIfam" id="TIGR00072">
    <property type="entry name" value="hydrog_prot"/>
    <property type="match status" value="1"/>
</dbReference>
<proteinExistence type="inferred from homology"/>
<keyword evidence="3" id="KW-0064">Aspartyl protease</keyword>
<accession>A0A652YKJ3</accession>
<evidence type="ECO:0000256" key="1">
    <source>
        <dbReference type="ARBA" id="ARBA00006814"/>
    </source>
</evidence>
<dbReference type="PRINTS" id="PR00446">
    <property type="entry name" value="HYDRGNUPTAKE"/>
</dbReference>
<comment type="similarity">
    <text evidence="1">Belongs to the peptidase A31 family.</text>
</comment>
<evidence type="ECO:0000256" key="3">
    <source>
        <dbReference type="ARBA" id="ARBA00022750"/>
    </source>
</evidence>
<evidence type="ECO:0000256" key="4">
    <source>
        <dbReference type="ARBA" id="ARBA00022801"/>
    </source>
</evidence>
<gene>
    <name evidence="5" type="ORF">FNL38_107311</name>
</gene>
<dbReference type="InterPro" id="IPR023430">
    <property type="entry name" value="Pept_HybD-like_dom_sf"/>
</dbReference>
<protein>
    <submittedName>
        <fullName evidence="5">Hydrogenase maturation protease</fullName>
    </submittedName>
</protein>
<comment type="caution">
    <text evidence="5">The sequence shown here is derived from an EMBL/GenBank/DDBJ whole genome shotgun (WGS) entry which is preliminary data.</text>
</comment>
<organism evidence="5">
    <name type="scientific">Nocardia globerula</name>
    <dbReference type="NCBI Taxonomy" id="1818"/>
    <lineage>
        <taxon>Bacteria</taxon>
        <taxon>Bacillati</taxon>
        <taxon>Actinomycetota</taxon>
        <taxon>Actinomycetes</taxon>
        <taxon>Mycobacteriales</taxon>
        <taxon>Nocardiaceae</taxon>
        <taxon>Nocardia</taxon>
    </lineage>
</organism>
<keyword evidence="4" id="KW-0378">Hydrolase</keyword>